<dbReference type="Proteomes" id="UP001234602">
    <property type="component" value="Unassembled WGS sequence"/>
</dbReference>
<keyword evidence="1" id="KW-0929">Antimicrobial</keyword>
<dbReference type="Gene3D" id="1.10.530.10">
    <property type="match status" value="1"/>
</dbReference>
<dbReference type="PANTHER" id="PTHR33308:SF10">
    <property type="entry name" value="EXO-GLUCOSAMINIDASE LYTG"/>
    <property type="match status" value="1"/>
</dbReference>
<keyword evidence="2" id="KW-0081">Bacteriolytic enzyme</keyword>
<dbReference type="GO" id="GO:0031640">
    <property type="term" value="P:killing of cells of another organism"/>
    <property type="evidence" value="ECO:0007669"/>
    <property type="project" value="UniProtKB-KW"/>
</dbReference>
<dbReference type="RefSeq" id="WP_061462703.1">
    <property type="nucleotide sequence ID" value="NZ_CP011008.1"/>
</dbReference>
<dbReference type="GO" id="GO:0004040">
    <property type="term" value="F:amidase activity"/>
    <property type="evidence" value="ECO:0007669"/>
    <property type="project" value="InterPro"/>
</dbReference>
<dbReference type="CDD" id="cd00118">
    <property type="entry name" value="LysM"/>
    <property type="match status" value="1"/>
</dbReference>
<gene>
    <name evidence="6" type="ORF">QUF89_18665</name>
</gene>
<dbReference type="Pfam" id="PF01476">
    <property type="entry name" value="LysM"/>
    <property type="match status" value="1"/>
</dbReference>
<keyword evidence="3" id="KW-0378">Hydrolase</keyword>
<protein>
    <recommendedName>
        <fullName evidence="4">Peptidoglycan hydrolase</fullName>
    </recommendedName>
</protein>
<reference evidence="6" key="1">
    <citation type="submission" date="2023-06" db="EMBL/GenBank/DDBJ databases">
        <title>Comparative genomics of Bacillaceae isolates and their secondary metabolite potential.</title>
        <authorList>
            <person name="Song L."/>
            <person name="Nielsen L.J."/>
            <person name="Mohite O."/>
            <person name="Xu X."/>
            <person name="Weber T."/>
            <person name="Kovacs A.T."/>
        </authorList>
    </citation>
    <scope>NUCLEOTIDE SEQUENCE</scope>
    <source>
        <strain evidence="6">D8_B_37</strain>
    </source>
</reference>
<evidence type="ECO:0000256" key="2">
    <source>
        <dbReference type="ARBA" id="ARBA00022638"/>
    </source>
</evidence>
<dbReference type="SMART" id="SM00257">
    <property type="entry name" value="LysM"/>
    <property type="match status" value="1"/>
</dbReference>
<evidence type="ECO:0000256" key="1">
    <source>
        <dbReference type="ARBA" id="ARBA00022529"/>
    </source>
</evidence>
<dbReference type="SMART" id="SM00047">
    <property type="entry name" value="LYZ2"/>
    <property type="match status" value="1"/>
</dbReference>
<feature type="domain" description="LysM" evidence="5">
    <location>
        <begin position="127"/>
        <end position="171"/>
    </location>
</feature>
<dbReference type="InterPro" id="IPR051056">
    <property type="entry name" value="Glycosyl_Hydrolase_73"/>
</dbReference>
<evidence type="ECO:0000259" key="5">
    <source>
        <dbReference type="PROSITE" id="PS51782"/>
    </source>
</evidence>
<dbReference type="Gene3D" id="3.10.350.10">
    <property type="entry name" value="LysM domain"/>
    <property type="match status" value="1"/>
</dbReference>
<evidence type="ECO:0000256" key="4">
    <source>
        <dbReference type="ARBA" id="ARBA00032108"/>
    </source>
</evidence>
<evidence type="ECO:0000256" key="3">
    <source>
        <dbReference type="ARBA" id="ARBA00022801"/>
    </source>
</evidence>
<dbReference type="Pfam" id="PF01832">
    <property type="entry name" value="Glucosaminidase"/>
    <property type="match status" value="1"/>
</dbReference>
<proteinExistence type="predicted"/>
<dbReference type="InterPro" id="IPR036779">
    <property type="entry name" value="LysM_dom_sf"/>
</dbReference>
<evidence type="ECO:0000313" key="6">
    <source>
        <dbReference type="EMBL" id="MDM5454157.1"/>
    </source>
</evidence>
<dbReference type="SUPFAM" id="SSF54106">
    <property type="entry name" value="LysM domain"/>
    <property type="match status" value="1"/>
</dbReference>
<dbReference type="InterPro" id="IPR002901">
    <property type="entry name" value="MGlyc_endo_b_GlcNAc-like_dom"/>
</dbReference>
<dbReference type="GO" id="GO:0042742">
    <property type="term" value="P:defense response to bacterium"/>
    <property type="evidence" value="ECO:0007669"/>
    <property type="project" value="UniProtKB-KW"/>
</dbReference>
<accession>A0AAW7IR91</accession>
<comment type="caution">
    <text evidence="6">The sequence shown here is derived from an EMBL/GenBank/DDBJ whole genome shotgun (WGS) entry which is preliminary data.</text>
</comment>
<dbReference type="EMBL" id="JAUCEY010000008">
    <property type="protein sequence ID" value="MDM5454157.1"/>
    <property type="molecule type" value="Genomic_DNA"/>
</dbReference>
<name>A0AAW7IR91_9BACI</name>
<evidence type="ECO:0000313" key="7">
    <source>
        <dbReference type="Proteomes" id="UP001234602"/>
    </source>
</evidence>
<dbReference type="InterPro" id="IPR018392">
    <property type="entry name" value="LysM"/>
</dbReference>
<dbReference type="AlphaFoldDB" id="A0AAW7IR91"/>
<organism evidence="6 7">
    <name type="scientific">Peribacillus simplex</name>
    <dbReference type="NCBI Taxonomy" id="1478"/>
    <lineage>
        <taxon>Bacteria</taxon>
        <taxon>Bacillati</taxon>
        <taxon>Bacillota</taxon>
        <taxon>Bacilli</taxon>
        <taxon>Bacillales</taxon>
        <taxon>Bacillaceae</taxon>
        <taxon>Peribacillus</taxon>
    </lineage>
</organism>
<dbReference type="PROSITE" id="PS51782">
    <property type="entry name" value="LYSM"/>
    <property type="match status" value="1"/>
</dbReference>
<dbReference type="PANTHER" id="PTHR33308">
    <property type="entry name" value="PEPTIDOGLYCAN HYDROLASE FLGJ"/>
    <property type="match status" value="1"/>
</dbReference>
<sequence>MFGDGYGTSFLANQGKNIFGTKGDFKGESVIIQTIEYVNGAPVQVWNKFRKYPTWEESLRDLANLYVKGTSWNRSLYTAVIGEQDYKKALKAIFDAGYASDPKYIEKLANLIETSDLTKYDECIEEVYHIVKKGDSVSALAKAYGSTQMQIQQWNGLVDLNLIKVNQRLRVK</sequence>